<evidence type="ECO:0000313" key="2">
    <source>
        <dbReference type="Proteomes" id="UP000091857"/>
    </source>
</evidence>
<organism evidence="1 2">
    <name type="scientific">Manihot esculenta</name>
    <name type="common">Cassava</name>
    <name type="synonym">Jatropha manihot</name>
    <dbReference type="NCBI Taxonomy" id="3983"/>
    <lineage>
        <taxon>Eukaryota</taxon>
        <taxon>Viridiplantae</taxon>
        <taxon>Streptophyta</taxon>
        <taxon>Embryophyta</taxon>
        <taxon>Tracheophyta</taxon>
        <taxon>Spermatophyta</taxon>
        <taxon>Magnoliopsida</taxon>
        <taxon>eudicotyledons</taxon>
        <taxon>Gunneridae</taxon>
        <taxon>Pentapetalae</taxon>
        <taxon>rosids</taxon>
        <taxon>fabids</taxon>
        <taxon>Malpighiales</taxon>
        <taxon>Euphorbiaceae</taxon>
        <taxon>Crotonoideae</taxon>
        <taxon>Manihoteae</taxon>
        <taxon>Manihot</taxon>
    </lineage>
</organism>
<evidence type="ECO:0000313" key="1">
    <source>
        <dbReference type="EMBL" id="KAG8640946.1"/>
    </source>
</evidence>
<dbReference type="EMBL" id="CM004399">
    <property type="protein sequence ID" value="KAG8640946.1"/>
    <property type="molecule type" value="Genomic_DNA"/>
</dbReference>
<sequence length="473" mass="55614">MKSLKIEIKKFYVALFERDFGLQSQILTYPPDQRDEVRRAYITFGSFQSYVLRAFKKFTSQEIANNHLQLNSSIEVIQWLTFQGCALRGYDKSRYSGNRGNFLKLLKFLACHNEKVDAIEILHVIATRIKKATREEINDENFCITVDEARDEPKNEQMAIVLRFVDRDGFVCECFFGLVHNICVHGYYGASNMRSEWKGLQALISNRCASCKRQDELQKAQAIELTHMLVVDERDTVQGLNQMDTLQRPGDTRWSSHLEFVSILIKMFNATCVVLLNIIDEGTTSANMEMLIQHKSDLLYQVLPCQSQDMLDVMHLVLSTKSLIQELRDNGWNILLIEVKCFCELRNIDTLDLSAHHIARKRRARHQQGKDKSFRIDYICQLVKKYYLLDFDYCKMSQLELQLQHYSRIHEYSDFQKLSTISKIENSFAYFFRFYCNNDSLLIYVEKDIAEKFCIKYIINGFYDFKKYRISLY</sequence>
<name>A0ACB7GQI0_MANES</name>
<protein>
    <submittedName>
        <fullName evidence="1">Uncharacterized protein</fullName>
    </submittedName>
</protein>
<proteinExistence type="predicted"/>
<gene>
    <name evidence="1" type="ORF">MANES_13G090350v8</name>
</gene>
<dbReference type="Proteomes" id="UP000091857">
    <property type="component" value="Chromosome 13"/>
</dbReference>
<accession>A0ACB7GQI0</accession>
<reference evidence="2" key="1">
    <citation type="journal article" date="2016" name="Nat. Biotechnol.">
        <title>Sequencing wild and cultivated cassava and related species reveals extensive interspecific hybridization and genetic diversity.</title>
        <authorList>
            <person name="Bredeson J.V."/>
            <person name="Lyons J.B."/>
            <person name="Prochnik S.E."/>
            <person name="Wu G.A."/>
            <person name="Ha C.M."/>
            <person name="Edsinger-Gonzales E."/>
            <person name="Grimwood J."/>
            <person name="Schmutz J."/>
            <person name="Rabbi I.Y."/>
            <person name="Egesi C."/>
            <person name="Nauluvula P."/>
            <person name="Lebot V."/>
            <person name="Ndunguru J."/>
            <person name="Mkamilo G."/>
            <person name="Bart R.S."/>
            <person name="Setter T.L."/>
            <person name="Gleadow R.M."/>
            <person name="Kulakow P."/>
            <person name="Ferguson M.E."/>
            <person name="Rounsley S."/>
            <person name="Rokhsar D.S."/>
        </authorList>
    </citation>
    <scope>NUCLEOTIDE SEQUENCE [LARGE SCALE GENOMIC DNA]</scope>
    <source>
        <strain evidence="2">cv. AM560-2</strain>
    </source>
</reference>
<comment type="caution">
    <text evidence="1">The sequence shown here is derived from an EMBL/GenBank/DDBJ whole genome shotgun (WGS) entry which is preliminary data.</text>
</comment>
<keyword evidence="2" id="KW-1185">Reference proteome</keyword>